<evidence type="ECO:0000313" key="2">
    <source>
        <dbReference type="Proteomes" id="UP001396334"/>
    </source>
</evidence>
<organism evidence="1 2">
    <name type="scientific">Hibiscus sabdariffa</name>
    <name type="common">roselle</name>
    <dbReference type="NCBI Taxonomy" id="183260"/>
    <lineage>
        <taxon>Eukaryota</taxon>
        <taxon>Viridiplantae</taxon>
        <taxon>Streptophyta</taxon>
        <taxon>Embryophyta</taxon>
        <taxon>Tracheophyta</taxon>
        <taxon>Spermatophyta</taxon>
        <taxon>Magnoliopsida</taxon>
        <taxon>eudicotyledons</taxon>
        <taxon>Gunneridae</taxon>
        <taxon>Pentapetalae</taxon>
        <taxon>rosids</taxon>
        <taxon>malvids</taxon>
        <taxon>Malvales</taxon>
        <taxon>Malvaceae</taxon>
        <taxon>Malvoideae</taxon>
        <taxon>Hibiscus</taxon>
    </lineage>
</organism>
<comment type="caution">
    <text evidence="1">The sequence shown here is derived from an EMBL/GenBank/DDBJ whole genome shotgun (WGS) entry which is preliminary data.</text>
</comment>
<protein>
    <submittedName>
        <fullName evidence="1">Uncharacterized protein</fullName>
    </submittedName>
</protein>
<sequence length="139" mass="16306">MEDALKVQEKLDGFSIYNYRIRVLLVTHQLQHKYWRKTDSSPEKEDIGKLPCGLELQVLKTENVNKMSHGEGLKDESIMSIFGFAFSFMFKDQEMMLKSKTEYATSFQRCFKEVSEWSEDMLVYNRQAMITCQGILMHA</sequence>
<dbReference type="EMBL" id="JBBPBN010000033">
    <property type="protein sequence ID" value="KAK9003649.1"/>
    <property type="molecule type" value="Genomic_DNA"/>
</dbReference>
<proteinExistence type="predicted"/>
<reference evidence="1 2" key="1">
    <citation type="journal article" date="2024" name="G3 (Bethesda)">
        <title>Genome assembly of Hibiscus sabdariffa L. provides insights into metabolisms of medicinal natural products.</title>
        <authorList>
            <person name="Kim T."/>
        </authorList>
    </citation>
    <scope>NUCLEOTIDE SEQUENCE [LARGE SCALE GENOMIC DNA]</scope>
    <source>
        <strain evidence="1">TK-2024</strain>
        <tissue evidence="1">Old leaves</tissue>
    </source>
</reference>
<name>A0ABR2QSP8_9ROSI</name>
<evidence type="ECO:0000313" key="1">
    <source>
        <dbReference type="EMBL" id="KAK9003649.1"/>
    </source>
</evidence>
<keyword evidence="2" id="KW-1185">Reference proteome</keyword>
<accession>A0ABR2QSP8</accession>
<dbReference type="Proteomes" id="UP001396334">
    <property type="component" value="Unassembled WGS sequence"/>
</dbReference>
<gene>
    <name evidence="1" type="ORF">V6N11_084285</name>
</gene>